<proteinExistence type="predicted"/>
<dbReference type="PANTHER" id="PTHR33067">
    <property type="entry name" value="RNA-DIRECTED DNA POLYMERASE-RELATED"/>
    <property type="match status" value="1"/>
</dbReference>
<feature type="non-terminal residue" evidence="1">
    <location>
        <position position="1"/>
    </location>
</feature>
<name>A0A699JR24_TANCI</name>
<comment type="caution">
    <text evidence="1">The sequence shown here is derived from an EMBL/GenBank/DDBJ whole genome shotgun (WGS) entry which is preliminary data.</text>
</comment>
<evidence type="ECO:0000313" key="1">
    <source>
        <dbReference type="EMBL" id="GFA52387.1"/>
    </source>
</evidence>
<organism evidence="1">
    <name type="scientific">Tanacetum cinerariifolium</name>
    <name type="common">Dalmatian daisy</name>
    <name type="synonym">Chrysanthemum cinerariifolium</name>
    <dbReference type="NCBI Taxonomy" id="118510"/>
    <lineage>
        <taxon>Eukaryota</taxon>
        <taxon>Viridiplantae</taxon>
        <taxon>Streptophyta</taxon>
        <taxon>Embryophyta</taxon>
        <taxon>Tracheophyta</taxon>
        <taxon>Spermatophyta</taxon>
        <taxon>Magnoliopsida</taxon>
        <taxon>eudicotyledons</taxon>
        <taxon>Gunneridae</taxon>
        <taxon>Pentapetalae</taxon>
        <taxon>asterids</taxon>
        <taxon>campanulids</taxon>
        <taxon>Asterales</taxon>
        <taxon>Asteraceae</taxon>
        <taxon>Asteroideae</taxon>
        <taxon>Anthemideae</taxon>
        <taxon>Anthemidinae</taxon>
        <taxon>Tanacetum</taxon>
    </lineage>
</organism>
<dbReference type="AlphaFoldDB" id="A0A699JR24"/>
<sequence length="243" mass="28420">MFTEEHDLDYSSPLLYDEYDDDLFEVESDTEYVCDDPFDSKGERIKEFKLPLNENFLAIILKKLPEKLRDPRKFLISCGFNLISTRMTLELANRAICTPTGIARDVFVPVGKFTLLVDFVIVDYESDPRVPLILGRNFLWTARALIDVYGEEMILCDGDERESFKHFLVFWHKNQSISKSDVDMKLLEHLPKFVDLDFIFFLAAFASTFLKDKGYWGKEDPFDAQESFFEKEVWICRQEEVGP</sequence>
<protein>
    <recommendedName>
        <fullName evidence="2">Reverse transcriptase domain-containing protein</fullName>
    </recommendedName>
</protein>
<gene>
    <name evidence="1" type="ORF">Tci_624359</name>
</gene>
<accession>A0A699JR24</accession>
<dbReference type="PANTHER" id="PTHR33067:SF35">
    <property type="entry name" value="ASPARTIC PEPTIDASE DDI1-TYPE DOMAIN-CONTAINING PROTEIN"/>
    <property type="match status" value="1"/>
</dbReference>
<dbReference type="InterPro" id="IPR021109">
    <property type="entry name" value="Peptidase_aspartic_dom_sf"/>
</dbReference>
<dbReference type="Gene3D" id="2.40.70.10">
    <property type="entry name" value="Acid Proteases"/>
    <property type="match status" value="1"/>
</dbReference>
<evidence type="ECO:0008006" key="2">
    <source>
        <dbReference type="Google" id="ProtNLM"/>
    </source>
</evidence>
<dbReference type="EMBL" id="BKCJ010439079">
    <property type="protein sequence ID" value="GFA52387.1"/>
    <property type="molecule type" value="Genomic_DNA"/>
</dbReference>
<reference evidence="1" key="1">
    <citation type="journal article" date="2019" name="Sci. Rep.">
        <title>Draft genome of Tanacetum cinerariifolium, the natural source of mosquito coil.</title>
        <authorList>
            <person name="Yamashiro T."/>
            <person name="Shiraishi A."/>
            <person name="Satake H."/>
            <person name="Nakayama K."/>
        </authorList>
    </citation>
    <scope>NUCLEOTIDE SEQUENCE</scope>
</reference>